<keyword evidence="1" id="KW-0175">Coiled coil</keyword>
<name>K3ZC30_SETIT</name>
<reference evidence="2" key="2">
    <citation type="submission" date="2018-08" db="UniProtKB">
        <authorList>
            <consortium name="EnsemblPlants"/>
        </authorList>
    </citation>
    <scope>IDENTIFICATION</scope>
    <source>
        <strain evidence="2">Yugu1</strain>
    </source>
</reference>
<evidence type="ECO:0000313" key="3">
    <source>
        <dbReference type="Proteomes" id="UP000004995"/>
    </source>
</evidence>
<dbReference type="EMBL" id="AGNK02001640">
    <property type="status" value="NOT_ANNOTATED_CDS"/>
    <property type="molecule type" value="Genomic_DNA"/>
</dbReference>
<dbReference type="EnsemblPlants" id="KQL15031">
    <property type="protein sequence ID" value="KQL15031"/>
    <property type="gene ID" value="SETIT_024103mg"/>
</dbReference>
<accession>K3ZC30</accession>
<feature type="coiled-coil region" evidence="1">
    <location>
        <begin position="56"/>
        <end position="90"/>
    </location>
</feature>
<reference evidence="3" key="1">
    <citation type="journal article" date="2012" name="Nat. Biotechnol.">
        <title>Reference genome sequence of the model plant Setaria.</title>
        <authorList>
            <person name="Bennetzen J.L."/>
            <person name="Schmutz J."/>
            <person name="Wang H."/>
            <person name="Percifield R."/>
            <person name="Hawkins J."/>
            <person name="Pontaroli A.C."/>
            <person name="Estep M."/>
            <person name="Feng L."/>
            <person name="Vaughn J.N."/>
            <person name="Grimwood J."/>
            <person name="Jenkins J."/>
            <person name="Barry K."/>
            <person name="Lindquist E."/>
            <person name="Hellsten U."/>
            <person name="Deshpande S."/>
            <person name="Wang X."/>
            <person name="Wu X."/>
            <person name="Mitros T."/>
            <person name="Triplett J."/>
            <person name="Yang X."/>
            <person name="Ye C.Y."/>
            <person name="Mauro-Herrera M."/>
            <person name="Wang L."/>
            <person name="Li P."/>
            <person name="Sharma M."/>
            <person name="Sharma R."/>
            <person name="Ronald P.C."/>
            <person name="Panaud O."/>
            <person name="Kellogg E.A."/>
            <person name="Brutnell T.P."/>
            <person name="Doust A.N."/>
            <person name="Tuskan G.A."/>
            <person name="Rokhsar D."/>
            <person name="Devos K.M."/>
        </authorList>
    </citation>
    <scope>NUCLEOTIDE SEQUENCE [LARGE SCALE GENOMIC DNA]</scope>
    <source>
        <strain evidence="3">cv. Yugu1</strain>
    </source>
</reference>
<dbReference type="FunCoup" id="K3ZC30">
    <property type="interactions" value="298"/>
</dbReference>
<dbReference type="Gramene" id="KQL15031">
    <property type="protein sequence ID" value="KQL15031"/>
    <property type="gene ID" value="SETIT_024103mg"/>
</dbReference>
<sequence>MTLMENAEPIHKLFRQIINHLSPELVSLLTLAAFMESNYIQLEVNQLKAKEIKQQFNELVASSSDAEQSLKELETERDRLLQELNRINQEITTTKDWINNYPLAIQEKKKEWATFVNEACHQHHNLIKISGANKEDMKLIADVDQIRMHAIEALKKAL</sequence>
<protein>
    <submittedName>
        <fullName evidence="2">Uncharacterized protein</fullName>
    </submittedName>
</protein>
<evidence type="ECO:0000256" key="1">
    <source>
        <dbReference type="SAM" id="Coils"/>
    </source>
</evidence>
<dbReference type="HOGENOM" id="CLU_1672294_0_0_1"/>
<dbReference type="Proteomes" id="UP000004995">
    <property type="component" value="Unassembled WGS sequence"/>
</dbReference>
<dbReference type="InterPro" id="IPR036255">
    <property type="entry name" value="YgfB-like_sf"/>
</dbReference>
<dbReference type="InParanoid" id="K3ZC30"/>
<proteinExistence type="predicted"/>
<evidence type="ECO:0000313" key="2">
    <source>
        <dbReference type="EnsemblPlants" id="KQL15031"/>
    </source>
</evidence>
<dbReference type="OMA" id="MHAIEAL"/>
<dbReference type="SUPFAM" id="SSF101327">
    <property type="entry name" value="YgfB-like"/>
    <property type="match status" value="1"/>
</dbReference>
<keyword evidence="3" id="KW-1185">Reference proteome</keyword>
<dbReference type="AlphaFoldDB" id="K3ZC30"/>
<organism evidence="2 3">
    <name type="scientific">Setaria italica</name>
    <name type="common">Foxtail millet</name>
    <name type="synonym">Panicum italicum</name>
    <dbReference type="NCBI Taxonomy" id="4555"/>
    <lineage>
        <taxon>Eukaryota</taxon>
        <taxon>Viridiplantae</taxon>
        <taxon>Streptophyta</taxon>
        <taxon>Embryophyta</taxon>
        <taxon>Tracheophyta</taxon>
        <taxon>Spermatophyta</taxon>
        <taxon>Magnoliopsida</taxon>
        <taxon>Liliopsida</taxon>
        <taxon>Poales</taxon>
        <taxon>Poaceae</taxon>
        <taxon>PACMAD clade</taxon>
        <taxon>Panicoideae</taxon>
        <taxon>Panicodae</taxon>
        <taxon>Paniceae</taxon>
        <taxon>Cenchrinae</taxon>
        <taxon>Setaria</taxon>
    </lineage>
</organism>